<accession>A0A915A4P1</accession>
<proteinExistence type="predicted"/>
<name>A0A915A4P1_PARUN</name>
<dbReference type="AlphaFoldDB" id="A0A915A4P1"/>
<keyword evidence="1" id="KW-1185">Reference proteome</keyword>
<evidence type="ECO:0000313" key="2">
    <source>
        <dbReference type="WBParaSite" id="PgR001X_g059_t02"/>
    </source>
</evidence>
<reference evidence="2" key="1">
    <citation type="submission" date="2022-11" db="UniProtKB">
        <authorList>
            <consortium name="WormBaseParasite"/>
        </authorList>
    </citation>
    <scope>IDENTIFICATION</scope>
</reference>
<protein>
    <submittedName>
        <fullName evidence="2">C2H2-type domain-containing protein</fullName>
    </submittedName>
</protein>
<organism evidence="1 2">
    <name type="scientific">Parascaris univalens</name>
    <name type="common">Nematode worm</name>
    <dbReference type="NCBI Taxonomy" id="6257"/>
    <lineage>
        <taxon>Eukaryota</taxon>
        <taxon>Metazoa</taxon>
        <taxon>Ecdysozoa</taxon>
        <taxon>Nematoda</taxon>
        <taxon>Chromadorea</taxon>
        <taxon>Rhabditida</taxon>
        <taxon>Spirurina</taxon>
        <taxon>Ascaridomorpha</taxon>
        <taxon>Ascaridoidea</taxon>
        <taxon>Ascarididae</taxon>
        <taxon>Parascaris</taxon>
    </lineage>
</organism>
<sequence length="64" mass="6909">ILISMRSCTGIVAKIILYLIVALKASFFNGDASLVGAFVPRRSHATGGFSRSNFGRLPHHIPLI</sequence>
<dbReference type="WBParaSite" id="PgR001X_g059_t02">
    <property type="protein sequence ID" value="PgR001X_g059_t02"/>
    <property type="gene ID" value="PgR001X_g059"/>
</dbReference>
<evidence type="ECO:0000313" key="1">
    <source>
        <dbReference type="Proteomes" id="UP000887569"/>
    </source>
</evidence>
<dbReference type="Proteomes" id="UP000887569">
    <property type="component" value="Unplaced"/>
</dbReference>